<evidence type="ECO:0000256" key="2">
    <source>
        <dbReference type="SAM" id="MobiDB-lite"/>
    </source>
</evidence>
<sequence length="388" mass="43710">MKILEHFFVSNISTLIWSICIYFFCSQKSVQLNHANEKRSDRSASAIGRRLYYPRPQLQTSALVYCALQVMFISFLFSYNGISAGDVLFPILSWISEHSQKLPLVQSINELVRRLLDNLLSLISHENPKTSTSPTKGSRVKQKVNTNSVVFMKKVDASLPVLTKEQLSFFDGTRPSKGTYLSILGRIYDVQKGVKHYGPGGSYHFFAGRDATRAFVSGDFTEKGLVDDVEGFSDQDLLGIFDWIKFYEKDYDLAGYLQGTYYDASGKPTSRLEEVIKLIENALHWKDMQAEETKIFPPCNSEWQKDIGGRVWCSKKSGGIERDWVGVPRKMFDARSKSYRCACVKNFGAPLSRFSGMNENGGHGDLGNPSLKEYEGCKPTSTTCNDNS</sequence>
<dbReference type="Proteomes" id="UP000095285">
    <property type="component" value="Unassembled WGS sequence"/>
</dbReference>
<comment type="similarity">
    <text evidence="1">Belongs to the cytochrome b5 family. MAPR subfamily.</text>
</comment>
<dbReference type="InterPro" id="IPR050577">
    <property type="entry name" value="MAPR/NEUFC/NENF-like"/>
</dbReference>
<organism evidence="5 6">
    <name type="scientific">Loa loa</name>
    <name type="common">Eye worm</name>
    <name type="synonym">Filaria loa</name>
    <dbReference type="NCBI Taxonomy" id="7209"/>
    <lineage>
        <taxon>Eukaryota</taxon>
        <taxon>Metazoa</taxon>
        <taxon>Ecdysozoa</taxon>
        <taxon>Nematoda</taxon>
        <taxon>Chromadorea</taxon>
        <taxon>Rhabditida</taxon>
        <taxon>Spirurina</taxon>
        <taxon>Spiruromorpha</taxon>
        <taxon>Filarioidea</taxon>
        <taxon>Onchocercidae</taxon>
        <taxon>Loa</taxon>
    </lineage>
</organism>
<dbReference type="AlphaFoldDB" id="A0A1I7VJ04"/>
<dbReference type="SUPFAM" id="SSF55856">
    <property type="entry name" value="Cytochrome b5-like heme/steroid binding domain"/>
    <property type="match status" value="1"/>
</dbReference>
<dbReference type="GO" id="GO:0012505">
    <property type="term" value="C:endomembrane system"/>
    <property type="evidence" value="ECO:0007669"/>
    <property type="project" value="TreeGrafter"/>
</dbReference>
<dbReference type="PANTHER" id="PTHR10281">
    <property type="entry name" value="MEMBRANE-ASSOCIATED PROGESTERONE RECEPTOR COMPONENT-RELATED"/>
    <property type="match status" value="1"/>
</dbReference>
<feature type="transmembrane region" description="Helical" evidence="3">
    <location>
        <begin position="62"/>
        <end position="82"/>
    </location>
</feature>
<dbReference type="Gene3D" id="3.10.120.10">
    <property type="entry name" value="Cytochrome b5-like heme/steroid binding domain"/>
    <property type="match status" value="1"/>
</dbReference>
<dbReference type="WBParaSite" id="EN70_3095">
    <property type="protein sequence ID" value="EN70_3095"/>
    <property type="gene ID" value="EN70_3095"/>
</dbReference>
<evidence type="ECO:0000313" key="6">
    <source>
        <dbReference type="WBParaSite" id="EN70_3095"/>
    </source>
</evidence>
<dbReference type="PANTHER" id="PTHR10281:SF4">
    <property type="entry name" value="NEUFERRICIN"/>
    <property type="match status" value="1"/>
</dbReference>
<evidence type="ECO:0000256" key="1">
    <source>
        <dbReference type="ARBA" id="ARBA00038357"/>
    </source>
</evidence>
<evidence type="ECO:0000256" key="3">
    <source>
        <dbReference type="SAM" id="Phobius"/>
    </source>
</evidence>
<dbReference type="InterPro" id="IPR036400">
    <property type="entry name" value="Cyt_B5-like_heme/steroid_sf"/>
</dbReference>
<evidence type="ECO:0000313" key="5">
    <source>
        <dbReference type="Proteomes" id="UP000095285"/>
    </source>
</evidence>
<accession>A0A1I7VJ04</accession>
<keyword evidence="3" id="KW-1133">Transmembrane helix</keyword>
<keyword evidence="3" id="KW-0472">Membrane</keyword>
<feature type="compositionally biased region" description="Polar residues" evidence="2">
    <location>
        <begin position="379"/>
        <end position="388"/>
    </location>
</feature>
<dbReference type="STRING" id="7209.A0A1I7VJ04"/>
<protein>
    <submittedName>
        <fullName evidence="6">Cytochrome b5 heme-binding domain-containing protein</fullName>
    </submittedName>
</protein>
<dbReference type="eggNOG" id="KOG1108">
    <property type="taxonomic scope" value="Eukaryota"/>
</dbReference>
<feature type="region of interest" description="Disordered" evidence="2">
    <location>
        <begin position="364"/>
        <end position="388"/>
    </location>
</feature>
<feature type="transmembrane region" description="Helical" evidence="3">
    <location>
        <begin position="6"/>
        <end position="25"/>
    </location>
</feature>
<reference evidence="5" key="1">
    <citation type="submission" date="2012-04" db="EMBL/GenBank/DDBJ databases">
        <title>The Genome Sequence of Loa loa.</title>
        <authorList>
            <consortium name="The Broad Institute Genome Sequencing Platform"/>
            <consortium name="Broad Institute Genome Sequencing Center for Infectious Disease"/>
            <person name="Nutman T.B."/>
            <person name="Fink D.L."/>
            <person name="Russ C."/>
            <person name="Young S."/>
            <person name="Zeng Q."/>
            <person name="Gargeya S."/>
            <person name="Alvarado L."/>
            <person name="Berlin A."/>
            <person name="Chapman S.B."/>
            <person name="Chen Z."/>
            <person name="Freedman E."/>
            <person name="Gellesch M."/>
            <person name="Goldberg J."/>
            <person name="Griggs A."/>
            <person name="Gujja S."/>
            <person name="Heilman E.R."/>
            <person name="Heiman D."/>
            <person name="Howarth C."/>
            <person name="Mehta T."/>
            <person name="Neiman D."/>
            <person name="Pearson M."/>
            <person name="Roberts A."/>
            <person name="Saif S."/>
            <person name="Shea T."/>
            <person name="Shenoy N."/>
            <person name="Sisk P."/>
            <person name="Stolte C."/>
            <person name="Sykes S."/>
            <person name="White J."/>
            <person name="Yandava C."/>
            <person name="Haas B."/>
            <person name="Henn M.R."/>
            <person name="Nusbaum C."/>
            <person name="Birren B."/>
        </authorList>
    </citation>
    <scope>NUCLEOTIDE SEQUENCE [LARGE SCALE GENOMIC DNA]</scope>
</reference>
<feature type="domain" description="Cytochrome b5 heme-binding" evidence="4">
    <location>
        <begin position="162"/>
        <end position="258"/>
    </location>
</feature>
<dbReference type="Pfam" id="PF00173">
    <property type="entry name" value="Cyt-b5"/>
    <property type="match status" value="1"/>
</dbReference>
<keyword evidence="5" id="KW-1185">Reference proteome</keyword>
<evidence type="ECO:0000259" key="4">
    <source>
        <dbReference type="SMART" id="SM01117"/>
    </source>
</evidence>
<dbReference type="SMART" id="SM01117">
    <property type="entry name" value="Cyt-b5"/>
    <property type="match status" value="1"/>
</dbReference>
<reference evidence="6" key="2">
    <citation type="submission" date="2016-11" db="UniProtKB">
        <authorList>
            <consortium name="WormBaseParasite"/>
        </authorList>
    </citation>
    <scope>IDENTIFICATION</scope>
</reference>
<proteinExistence type="inferred from homology"/>
<name>A0A1I7VJ04_LOALO</name>
<dbReference type="InterPro" id="IPR001199">
    <property type="entry name" value="Cyt_B5-like_heme/steroid-bd"/>
</dbReference>
<dbReference type="GO" id="GO:0016020">
    <property type="term" value="C:membrane"/>
    <property type="evidence" value="ECO:0007669"/>
    <property type="project" value="TreeGrafter"/>
</dbReference>
<keyword evidence="3" id="KW-0812">Transmembrane</keyword>